<dbReference type="RefSeq" id="WP_311966418.1">
    <property type="nucleotide sequence ID" value="NZ_WLVL01000018.1"/>
</dbReference>
<reference evidence="2 3" key="1">
    <citation type="submission" date="2019-11" db="EMBL/GenBank/DDBJ databases">
        <title>Whole genome sequencing identifies a novel species of the genus Arsenicicoccus isolated from human blood.</title>
        <authorList>
            <person name="Jeong J.H."/>
            <person name="Kweon O.J."/>
            <person name="Kim H.R."/>
            <person name="Kim T.-H."/>
            <person name="Ha S.-M."/>
            <person name="Lee M.-K."/>
        </authorList>
    </citation>
    <scope>NUCLEOTIDE SEQUENCE [LARGE SCALE GENOMIC DNA]</scope>
    <source>
        <strain evidence="2 3">MKL-02</strain>
    </source>
</reference>
<feature type="domain" description="GP-PDE" evidence="1">
    <location>
        <begin position="14"/>
        <end position="254"/>
    </location>
</feature>
<comment type="caution">
    <text evidence="2">The sequence shown here is derived from an EMBL/GenBank/DDBJ whole genome shotgun (WGS) entry which is preliminary data.</text>
</comment>
<dbReference type="GO" id="GO:0006629">
    <property type="term" value="P:lipid metabolic process"/>
    <property type="evidence" value="ECO:0007669"/>
    <property type="project" value="InterPro"/>
</dbReference>
<dbReference type="PANTHER" id="PTHR43805:SF1">
    <property type="entry name" value="GP-PDE DOMAIN-CONTAINING PROTEIN"/>
    <property type="match status" value="1"/>
</dbReference>
<dbReference type="Proteomes" id="UP000431092">
    <property type="component" value="Unassembled WGS sequence"/>
</dbReference>
<dbReference type="InterPro" id="IPR030395">
    <property type="entry name" value="GP_PDE_dom"/>
</dbReference>
<dbReference type="PROSITE" id="PS51704">
    <property type="entry name" value="GP_PDE"/>
    <property type="match status" value="1"/>
</dbReference>
<dbReference type="Pfam" id="PF03009">
    <property type="entry name" value="GDPD"/>
    <property type="match status" value="1"/>
</dbReference>
<evidence type="ECO:0000313" key="2">
    <source>
        <dbReference type="EMBL" id="MTB71264.1"/>
    </source>
</evidence>
<name>A0A6I3I525_9MICO</name>
<dbReference type="EMBL" id="WLVL01000018">
    <property type="protein sequence ID" value="MTB71264.1"/>
    <property type="molecule type" value="Genomic_DNA"/>
</dbReference>
<organism evidence="2 3">
    <name type="scientific">Arsenicicoccus cauae</name>
    <dbReference type="NCBI Taxonomy" id="2663847"/>
    <lineage>
        <taxon>Bacteria</taxon>
        <taxon>Bacillati</taxon>
        <taxon>Actinomycetota</taxon>
        <taxon>Actinomycetes</taxon>
        <taxon>Micrococcales</taxon>
        <taxon>Intrasporangiaceae</taxon>
        <taxon>Arsenicicoccus</taxon>
    </lineage>
</organism>
<dbReference type="GO" id="GO:0008081">
    <property type="term" value="F:phosphoric diester hydrolase activity"/>
    <property type="evidence" value="ECO:0007669"/>
    <property type="project" value="InterPro"/>
</dbReference>
<dbReference type="AlphaFoldDB" id="A0A6I3I525"/>
<gene>
    <name evidence="2" type="ORF">GGG17_04610</name>
</gene>
<keyword evidence="3" id="KW-1185">Reference proteome</keyword>
<dbReference type="PANTHER" id="PTHR43805">
    <property type="entry name" value="GLYCEROPHOSPHORYL DIESTER PHOSPHODIESTERASE"/>
    <property type="match status" value="1"/>
</dbReference>
<dbReference type="CDD" id="cd08561">
    <property type="entry name" value="GDPD_cytoplasmic_ScUgpQ2_like"/>
    <property type="match status" value="1"/>
</dbReference>
<sequence length="275" mass="30053">MKAAQFPYFDAPRPLALAHRGGAAYAPNHGRENTLAAFRSAYDLGYRYLETDVHATLDGQVVAFHDARLDRVTDRRGSIADLPWEYVRQARIAGEPIPLLTELLEALPDARFNIDIKAPGAVVPTAQALLQAGALHRVCVGSFSQRRLRHVRELLGPRLATAAGGAGVASLRFLPRLVTQWLSTPAPVLQIPRTYTLAGRSVELVTPALVEATHRRGKHIHVWTIDDAQEMHELLDLGVDGLVSDAIDTLRTVLIERGQWHEPPPPPATPVTVGA</sequence>
<dbReference type="Gene3D" id="3.20.20.190">
    <property type="entry name" value="Phosphatidylinositol (PI) phosphodiesterase"/>
    <property type="match status" value="1"/>
</dbReference>
<dbReference type="InterPro" id="IPR017946">
    <property type="entry name" value="PLC-like_Pdiesterase_TIM-brl"/>
</dbReference>
<accession>A0A6I3I525</accession>
<evidence type="ECO:0000313" key="3">
    <source>
        <dbReference type="Proteomes" id="UP000431092"/>
    </source>
</evidence>
<protein>
    <submittedName>
        <fullName evidence="2">Glycerophosphodiester phosphodiesterase</fullName>
    </submittedName>
</protein>
<dbReference type="SUPFAM" id="SSF51695">
    <property type="entry name" value="PLC-like phosphodiesterases"/>
    <property type="match status" value="1"/>
</dbReference>
<evidence type="ECO:0000259" key="1">
    <source>
        <dbReference type="PROSITE" id="PS51704"/>
    </source>
</evidence>
<proteinExistence type="predicted"/>